<protein>
    <submittedName>
        <fullName evidence="1">Uncharacterized protein</fullName>
    </submittedName>
</protein>
<name>A0ABW6ZQ79_9HYPH</name>
<keyword evidence="2" id="KW-1185">Reference proteome</keyword>
<sequence>MAFQIQWTRRFKTASAEMERLKADASGNTGLSAVLAEAVGGFSSAADAVGFLASRGFEVTASDLEDAAGDTDESPAAQQEEAVEKDGYGTLMRFLRRN</sequence>
<comment type="caution">
    <text evidence="1">The sequence shown here is derived from an EMBL/GenBank/DDBJ whole genome shotgun (WGS) entry which is preliminary data.</text>
</comment>
<gene>
    <name evidence="1" type="ORF">V5F32_01715</name>
</gene>
<dbReference type="RefSeq" id="WP_393990939.1">
    <property type="nucleotide sequence ID" value="NZ_JBAFVH010000001.1"/>
</dbReference>
<dbReference type="EMBL" id="JBAFVH010000001">
    <property type="protein sequence ID" value="MFG1370871.1"/>
    <property type="molecule type" value="Genomic_DNA"/>
</dbReference>
<dbReference type="Proteomes" id="UP001604002">
    <property type="component" value="Unassembled WGS sequence"/>
</dbReference>
<evidence type="ECO:0000313" key="2">
    <source>
        <dbReference type="Proteomes" id="UP001604002"/>
    </source>
</evidence>
<evidence type="ECO:0000313" key="1">
    <source>
        <dbReference type="EMBL" id="MFG1370871.1"/>
    </source>
</evidence>
<reference evidence="1 2" key="1">
    <citation type="submission" date="2024-02" db="EMBL/GenBank/DDBJ databases">
        <title>Expansion and revision of Xanthobacter and proposal of Roseixanthobacter gen. nov.</title>
        <authorList>
            <person name="Soltysiak M.P.M."/>
            <person name="Jalihal A."/>
            <person name="Ory A."/>
            <person name="Chrisophersen C."/>
            <person name="Lee A.D."/>
            <person name="Boulton J."/>
            <person name="Springer M."/>
        </authorList>
    </citation>
    <scope>NUCLEOTIDE SEQUENCE [LARGE SCALE GENOMIC DNA]</scope>
    <source>
        <strain evidence="1 2">23A</strain>
    </source>
</reference>
<organism evidence="1 2">
    <name type="scientific">Xanthobacter oligotrophicus</name>
    <dbReference type="NCBI Taxonomy" id="2607286"/>
    <lineage>
        <taxon>Bacteria</taxon>
        <taxon>Pseudomonadati</taxon>
        <taxon>Pseudomonadota</taxon>
        <taxon>Alphaproteobacteria</taxon>
        <taxon>Hyphomicrobiales</taxon>
        <taxon>Xanthobacteraceae</taxon>
        <taxon>Xanthobacter</taxon>
    </lineage>
</organism>
<proteinExistence type="predicted"/>
<accession>A0ABW6ZQ79</accession>